<dbReference type="RefSeq" id="XP_037213235.1">
    <property type="nucleotide sequence ID" value="XM_037370234.1"/>
</dbReference>
<dbReference type="AlphaFoldDB" id="A0A8H6RXN1"/>
<name>A0A8H6RXN1_9AGAR</name>
<sequence>MFVCPQSHLAALENLIWRSAISVHFGGRDLRSESVRSRSPFSRATLTTIYAASVSSSPVQHPRVRNLDNLDDFIKPWATLASSLSVYLATSAGLCRRRVIARRWCFFRVSRSVSRFFDGGMLTETHWSVSQVRDYRVGQGEALVWGSMRRDQRDTLGQIQALPL</sequence>
<reference evidence="1" key="1">
    <citation type="submission" date="2020-05" db="EMBL/GenBank/DDBJ databases">
        <title>Mycena genomes resolve the evolution of fungal bioluminescence.</title>
        <authorList>
            <person name="Tsai I.J."/>
        </authorList>
    </citation>
    <scope>NUCLEOTIDE SEQUENCE</scope>
    <source>
        <strain evidence="1">171206Taipei</strain>
    </source>
</reference>
<evidence type="ECO:0000313" key="1">
    <source>
        <dbReference type="EMBL" id="KAF7289204.1"/>
    </source>
</evidence>
<dbReference type="EMBL" id="JACAZF010000017">
    <property type="protein sequence ID" value="KAF7289204.1"/>
    <property type="molecule type" value="Genomic_DNA"/>
</dbReference>
<comment type="caution">
    <text evidence="1">The sequence shown here is derived from an EMBL/GenBank/DDBJ whole genome shotgun (WGS) entry which is preliminary data.</text>
</comment>
<protein>
    <submittedName>
        <fullName evidence="1">Uncharacterized protein</fullName>
    </submittedName>
</protein>
<accession>A0A8H6RXN1</accession>
<proteinExistence type="predicted"/>
<keyword evidence="2" id="KW-1185">Reference proteome</keyword>
<dbReference type="Proteomes" id="UP000636479">
    <property type="component" value="Unassembled WGS sequence"/>
</dbReference>
<organism evidence="1 2">
    <name type="scientific">Mycena indigotica</name>
    <dbReference type="NCBI Taxonomy" id="2126181"/>
    <lineage>
        <taxon>Eukaryota</taxon>
        <taxon>Fungi</taxon>
        <taxon>Dikarya</taxon>
        <taxon>Basidiomycota</taxon>
        <taxon>Agaricomycotina</taxon>
        <taxon>Agaricomycetes</taxon>
        <taxon>Agaricomycetidae</taxon>
        <taxon>Agaricales</taxon>
        <taxon>Marasmiineae</taxon>
        <taxon>Mycenaceae</taxon>
        <taxon>Mycena</taxon>
    </lineage>
</organism>
<dbReference type="GeneID" id="59352750"/>
<gene>
    <name evidence="1" type="ORF">MIND_01381600</name>
</gene>
<evidence type="ECO:0000313" key="2">
    <source>
        <dbReference type="Proteomes" id="UP000636479"/>
    </source>
</evidence>